<evidence type="ECO:0000256" key="1">
    <source>
        <dbReference type="PROSITE-ProRule" id="PRU00339"/>
    </source>
</evidence>
<sequence length="152" mass="17683">MNRDTLQDPVDEPATARALYQVFRYRGLFRDDGSWDTSVYKDENASTLSRNYAAAHLQLAFWYRHHGSLERGIGEMERVARMFPDFTEVQIPLGNFYMEHGDTGKAVELYRKLAQRNPRDPEARYYFGVTQVYQGHLAEALKEFDAAIHTTR</sequence>
<proteinExistence type="predicted"/>
<dbReference type="InterPro" id="IPR019734">
    <property type="entry name" value="TPR_rpt"/>
</dbReference>
<dbReference type="SUPFAM" id="SSF48452">
    <property type="entry name" value="TPR-like"/>
    <property type="match status" value="1"/>
</dbReference>
<dbReference type="AlphaFoldDB" id="A0A538SKJ9"/>
<organism evidence="2 3">
    <name type="scientific">Eiseniibacteriota bacterium</name>
    <dbReference type="NCBI Taxonomy" id="2212470"/>
    <lineage>
        <taxon>Bacteria</taxon>
        <taxon>Candidatus Eiseniibacteriota</taxon>
    </lineage>
</organism>
<name>A0A538SKJ9_UNCEI</name>
<evidence type="ECO:0000313" key="2">
    <source>
        <dbReference type="EMBL" id="TMQ51898.1"/>
    </source>
</evidence>
<dbReference type="InterPro" id="IPR011990">
    <property type="entry name" value="TPR-like_helical_dom_sf"/>
</dbReference>
<dbReference type="EMBL" id="VBOT01000052">
    <property type="protein sequence ID" value="TMQ51898.1"/>
    <property type="molecule type" value="Genomic_DNA"/>
</dbReference>
<protein>
    <submittedName>
        <fullName evidence="2">Tetratricopeptide repeat protein</fullName>
    </submittedName>
</protein>
<keyword evidence="1" id="KW-0802">TPR repeat</keyword>
<gene>
    <name evidence="2" type="ORF">E6K73_04605</name>
</gene>
<feature type="repeat" description="TPR" evidence="1">
    <location>
        <begin position="87"/>
        <end position="120"/>
    </location>
</feature>
<reference evidence="2 3" key="1">
    <citation type="journal article" date="2019" name="Nat. Microbiol.">
        <title>Mediterranean grassland soil C-N compound turnover is dependent on rainfall and depth, and is mediated by genomically divergent microorganisms.</title>
        <authorList>
            <person name="Diamond S."/>
            <person name="Andeer P.F."/>
            <person name="Li Z."/>
            <person name="Crits-Christoph A."/>
            <person name="Burstein D."/>
            <person name="Anantharaman K."/>
            <person name="Lane K.R."/>
            <person name="Thomas B.C."/>
            <person name="Pan C."/>
            <person name="Northen T.R."/>
            <person name="Banfield J.F."/>
        </authorList>
    </citation>
    <scope>NUCLEOTIDE SEQUENCE [LARGE SCALE GENOMIC DNA]</scope>
    <source>
        <strain evidence="2">WS_3</strain>
    </source>
</reference>
<dbReference type="PROSITE" id="PS50005">
    <property type="entry name" value="TPR"/>
    <property type="match status" value="1"/>
</dbReference>
<dbReference type="Pfam" id="PF14559">
    <property type="entry name" value="TPR_19"/>
    <property type="match status" value="1"/>
</dbReference>
<dbReference type="Gene3D" id="1.25.40.10">
    <property type="entry name" value="Tetratricopeptide repeat domain"/>
    <property type="match status" value="1"/>
</dbReference>
<evidence type="ECO:0000313" key="3">
    <source>
        <dbReference type="Proteomes" id="UP000320184"/>
    </source>
</evidence>
<dbReference type="Proteomes" id="UP000320184">
    <property type="component" value="Unassembled WGS sequence"/>
</dbReference>
<comment type="caution">
    <text evidence="2">The sequence shown here is derived from an EMBL/GenBank/DDBJ whole genome shotgun (WGS) entry which is preliminary data.</text>
</comment>
<accession>A0A538SKJ9</accession>